<reference evidence="10 11" key="1">
    <citation type="submission" date="2016-10" db="EMBL/GenBank/DDBJ databases">
        <authorList>
            <person name="de Groot N.N."/>
        </authorList>
    </citation>
    <scope>NUCLEOTIDE SEQUENCE [LARGE SCALE GENOMIC DNA]</scope>
    <source>
        <strain evidence="10 11">DSM 25186</strain>
    </source>
</reference>
<evidence type="ECO:0000313" key="11">
    <source>
        <dbReference type="Proteomes" id="UP000198510"/>
    </source>
</evidence>
<protein>
    <recommendedName>
        <fullName evidence="2">site-specific DNA-methyltransferase (adenine-specific)</fullName>
        <ecNumber evidence="2">2.1.1.72</ecNumber>
    </recommendedName>
</protein>
<dbReference type="Pfam" id="PF02384">
    <property type="entry name" value="N6_Mtase"/>
    <property type="match status" value="1"/>
</dbReference>
<gene>
    <name evidence="10" type="ORF">SAMN05421823_110195</name>
</gene>
<evidence type="ECO:0000313" key="10">
    <source>
        <dbReference type="EMBL" id="SDM11182.1"/>
    </source>
</evidence>
<dbReference type="InterPro" id="IPR022749">
    <property type="entry name" value="D12N6_MeTrfase_N"/>
</dbReference>
<keyword evidence="3" id="KW-0489">Methyltransferase</keyword>
<dbReference type="PANTHER" id="PTHR42933">
    <property type="entry name" value="SLR6095 PROTEIN"/>
    <property type="match status" value="1"/>
</dbReference>
<feature type="domain" description="N6 adenine-specific DNA methyltransferase N-terminal" evidence="9">
    <location>
        <begin position="24"/>
        <end position="151"/>
    </location>
</feature>
<dbReference type="PRINTS" id="PR00507">
    <property type="entry name" value="N12N6MTFRASE"/>
</dbReference>
<dbReference type="Gene3D" id="3.40.50.150">
    <property type="entry name" value="Vaccinia Virus protein VP39"/>
    <property type="match status" value="1"/>
</dbReference>
<dbReference type="EMBL" id="FNFO01000010">
    <property type="protein sequence ID" value="SDM11182.1"/>
    <property type="molecule type" value="Genomic_DNA"/>
</dbReference>
<name>A0A1G9QJF9_9BACT</name>
<evidence type="ECO:0000256" key="4">
    <source>
        <dbReference type="ARBA" id="ARBA00022679"/>
    </source>
</evidence>
<sequence>MQLPIPLGKGQETASDLKLSLSQLEQYLSKAAWILKGPVDASDFKVYIFPLLFFKRISDVYDEEYALALSESDGDQEYASLPEFHRFTIPEGCHWTDVRETTTNVGLALEKAFRGIEQANLEFLYGIFGDAQWSNKNKLPDKLLIDLIEHFSQYNLSNSKVDVDILGRAYEYLIKHFADLTNKKAGEFYTPRSVVHLIGLIVDPQEGESIYDPACGTGGMLLESIGHLQENGQDYRTLKLYGQEKNLTSSSIARMNMFLHGVEDFHIVRGDTLRNPQFFEADGLRQFDCVIANPPFSLKAWGADEWLHDPYGRNIAGVPPQGNGDMAWVQHMISSMKPETGRMAVVLPHGALFRKGAEGRIRQALLEQDRLEAVIGLGPNIFYGTQLAACILVFRQLKPEARQGKVLFIDGSDQIRVGRAQNFLEPSQVDRLFGWYTQFTDVENYVKVATLDDIAENDFNLNIPLYVEKVLEDNLPSVEEALVDLKAAWTESQQAEERFRVLLKQFTQS</sequence>
<comment type="catalytic activity">
    <reaction evidence="7">
        <text>a 2'-deoxyadenosine in DNA + S-adenosyl-L-methionine = an N(6)-methyl-2'-deoxyadenosine in DNA + S-adenosyl-L-homocysteine + H(+)</text>
        <dbReference type="Rhea" id="RHEA:15197"/>
        <dbReference type="Rhea" id="RHEA-COMP:12418"/>
        <dbReference type="Rhea" id="RHEA-COMP:12419"/>
        <dbReference type="ChEBI" id="CHEBI:15378"/>
        <dbReference type="ChEBI" id="CHEBI:57856"/>
        <dbReference type="ChEBI" id="CHEBI:59789"/>
        <dbReference type="ChEBI" id="CHEBI:90615"/>
        <dbReference type="ChEBI" id="CHEBI:90616"/>
        <dbReference type="EC" id="2.1.1.72"/>
    </reaction>
</comment>
<comment type="similarity">
    <text evidence="1">Belongs to the N(4)/N(6)-methyltransferase family.</text>
</comment>
<evidence type="ECO:0000259" key="9">
    <source>
        <dbReference type="Pfam" id="PF12161"/>
    </source>
</evidence>
<dbReference type="Proteomes" id="UP000198510">
    <property type="component" value="Unassembled WGS sequence"/>
</dbReference>
<evidence type="ECO:0000256" key="2">
    <source>
        <dbReference type="ARBA" id="ARBA00011900"/>
    </source>
</evidence>
<accession>A0A1G9QJF9</accession>
<dbReference type="GO" id="GO:0009007">
    <property type="term" value="F:site-specific DNA-methyltransferase (adenine-specific) activity"/>
    <property type="evidence" value="ECO:0007669"/>
    <property type="project" value="UniProtKB-EC"/>
</dbReference>
<dbReference type="GO" id="GO:0003677">
    <property type="term" value="F:DNA binding"/>
    <property type="evidence" value="ECO:0007669"/>
    <property type="project" value="InterPro"/>
</dbReference>
<dbReference type="InterPro" id="IPR051537">
    <property type="entry name" value="DNA_Adenine_Mtase"/>
</dbReference>
<evidence type="ECO:0000256" key="3">
    <source>
        <dbReference type="ARBA" id="ARBA00022603"/>
    </source>
</evidence>
<dbReference type="Gene3D" id="1.20.1260.30">
    <property type="match status" value="1"/>
</dbReference>
<evidence type="ECO:0000256" key="7">
    <source>
        <dbReference type="ARBA" id="ARBA00047942"/>
    </source>
</evidence>
<dbReference type="SUPFAM" id="SSF53335">
    <property type="entry name" value="S-adenosyl-L-methionine-dependent methyltransferases"/>
    <property type="match status" value="1"/>
</dbReference>
<dbReference type="InterPro" id="IPR003356">
    <property type="entry name" value="DNA_methylase_A-5"/>
</dbReference>
<organism evidence="10 11">
    <name type="scientific">Catalinimonas alkaloidigena</name>
    <dbReference type="NCBI Taxonomy" id="1075417"/>
    <lineage>
        <taxon>Bacteria</taxon>
        <taxon>Pseudomonadati</taxon>
        <taxon>Bacteroidota</taxon>
        <taxon>Cytophagia</taxon>
        <taxon>Cytophagales</taxon>
        <taxon>Catalimonadaceae</taxon>
        <taxon>Catalinimonas</taxon>
    </lineage>
</organism>
<keyword evidence="5" id="KW-0949">S-adenosyl-L-methionine</keyword>
<dbReference type="STRING" id="1075417.SAMN05421823_110195"/>
<dbReference type="EC" id="2.1.1.72" evidence="2"/>
<dbReference type="AlphaFoldDB" id="A0A1G9QJF9"/>
<evidence type="ECO:0000256" key="1">
    <source>
        <dbReference type="ARBA" id="ARBA00006594"/>
    </source>
</evidence>
<proteinExistence type="inferred from homology"/>
<dbReference type="InterPro" id="IPR038333">
    <property type="entry name" value="T1MK-like_N_sf"/>
</dbReference>
<keyword evidence="6" id="KW-0680">Restriction system</keyword>
<dbReference type="RefSeq" id="WP_089686284.1">
    <property type="nucleotide sequence ID" value="NZ_FNFO01000010.1"/>
</dbReference>
<dbReference type="InterPro" id="IPR002052">
    <property type="entry name" value="DNA_methylase_N6_adenine_CS"/>
</dbReference>
<keyword evidence="4" id="KW-0808">Transferase</keyword>
<dbReference type="PROSITE" id="PS00092">
    <property type="entry name" value="N6_MTASE"/>
    <property type="match status" value="1"/>
</dbReference>
<dbReference type="InterPro" id="IPR029063">
    <property type="entry name" value="SAM-dependent_MTases_sf"/>
</dbReference>
<evidence type="ECO:0000256" key="6">
    <source>
        <dbReference type="ARBA" id="ARBA00022747"/>
    </source>
</evidence>
<dbReference type="GO" id="GO:0008170">
    <property type="term" value="F:N-methyltransferase activity"/>
    <property type="evidence" value="ECO:0007669"/>
    <property type="project" value="InterPro"/>
</dbReference>
<evidence type="ECO:0000259" key="8">
    <source>
        <dbReference type="Pfam" id="PF02384"/>
    </source>
</evidence>
<dbReference type="GO" id="GO:0009307">
    <property type="term" value="P:DNA restriction-modification system"/>
    <property type="evidence" value="ECO:0007669"/>
    <property type="project" value="UniProtKB-KW"/>
</dbReference>
<dbReference type="PANTHER" id="PTHR42933:SF3">
    <property type="entry name" value="TYPE I RESTRICTION ENZYME MJAVIII METHYLASE SUBUNIT"/>
    <property type="match status" value="1"/>
</dbReference>
<dbReference type="OrthoDB" id="9814572at2"/>
<evidence type="ECO:0000256" key="5">
    <source>
        <dbReference type="ARBA" id="ARBA00022691"/>
    </source>
</evidence>
<keyword evidence="11" id="KW-1185">Reference proteome</keyword>
<feature type="domain" description="DNA methylase adenine-specific" evidence="8">
    <location>
        <begin position="163"/>
        <end position="469"/>
    </location>
</feature>
<dbReference type="Pfam" id="PF12161">
    <property type="entry name" value="HsdM_N"/>
    <property type="match status" value="1"/>
</dbReference>
<dbReference type="GO" id="GO:0032259">
    <property type="term" value="P:methylation"/>
    <property type="evidence" value="ECO:0007669"/>
    <property type="project" value="UniProtKB-KW"/>
</dbReference>